<sequence length="309" mass="35271">MLRLHAIPPPHENYGADEMKGANGHGVNYSVADMYGIISGFKHMQGNAPWNRIWNLHVTERVKSFIWLALHDRLITNHKKNRMGLGHAMCNYCGDISETELHVLRDCPLVMPLWLNVVDQSMRSDFSLGDIQQWISLNLCSSANGKEDIMWRNFWATSCHVIWMWRNMAEHDDHFQRPSTLELIIAKQINQYQQKVMMNTVSNKVARTEVMIYWKTPLEGWVKLNTDGAYKEGSVAGYVAELWGVLEGLRYARKLGFTRIELNVDSSVVDSVLRLEGKGSPLDVLANIGCTIDSDITYYEACPSECHLV</sequence>
<evidence type="ECO:0000259" key="1">
    <source>
        <dbReference type="Pfam" id="PF13456"/>
    </source>
</evidence>
<dbReference type="InterPro" id="IPR002156">
    <property type="entry name" value="RNaseH_domain"/>
</dbReference>
<reference evidence="3 4" key="2">
    <citation type="journal article" date="2017" name="Front. Plant Sci.">
        <title>Gene Classification and Mining of Molecular Markers Useful in Red Clover (Trifolium pratense) Breeding.</title>
        <authorList>
            <person name="Istvanek J."/>
            <person name="Dluhosova J."/>
            <person name="Dluhos P."/>
            <person name="Patkova L."/>
            <person name="Nedelnik J."/>
            <person name="Repkova J."/>
        </authorList>
    </citation>
    <scope>NUCLEOTIDE SEQUENCE [LARGE SCALE GENOMIC DNA]</scope>
    <source>
        <strain evidence="4">cv. Tatra</strain>
        <tissue evidence="3">Young leaves</tissue>
    </source>
</reference>
<dbReference type="PANTHER" id="PTHR47723">
    <property type="entry name" value="OS05G0353850 PROTEIN"/>
    <property type="match status" value="1"/>
</dbReference>
<protein>
    <submittedName>
        <fullName evidence="3">Uncharacterized protein</fullName>
    </submittedName>
</protein>
<evidence type="ECO:0000259" key="2">
    <source>
        <dbReference type="Pfam" id="PF13966"/>
    </source>
</evidence>
<dbReference type="InterPro" id="IPR053151">
    <property type="entry name" value="RNase_H-like"/>
</dbReference>
<dbReference type="SUPFAM" id="SSF53098">
    <property type="entry name" value="Ribonuclease H-like"/>
    <property type="match status" value="1"/>
</dbReference>
<dbReference type="InterPro" id="IPR012337">
    <property type="entry name" value="RNaseH-like_sf"/>
</dbReference>
<evidence type="ECO:0000313" key="3">
    <source>
        <dbReference type="EMBL" id="PNX86941.1"/>
    </source>
</evidence>
<proteinExistence type="predicted"/>
<evidence type="ECO:0000313" key="4">
    <source>
        <dbReference type="Proteomes" id="UP000236291"/>
    </source>
</evidence>
<dbReference type="GO" id="GO:0003676">
    <property type="term" value="F:nucleic acid binding"/>
    <property type="evidence" value="ECO:0007669"/>
    <property type="project" value="InterPro"/>
</dbReference>
<dbReference type="Proteomes" id="UP000236291">
    <property type="component" value="Unassembled WGS sequence"/>
</dbReference>
<dbReference type="EMBL" id="ASHM01052556">
    <property type="protein sequence ID" value="PNX86941.1"/>
    <property type="molecule type" value="Genomic_DNA"/>
</dbReference>
<feature type="domain" description="Reverse transcriptase zinc-binding" evidence="2">
    <location>
        <begin position="29"/>
        <end position="114"/>
    </location>
</feature>
<dbReference type="InterPro" id="IPR026960">
    <property type="entry name" value="RVT-Znf"/>
</dbReference>
<gene>
    <name evidence="3" type="ORF">L195_g043024</name>
</gene>
<dbReference type="PANTHER" id="PTHR47723:SF13">
    <property type="entry name" value="PUTATIVE-RELATED"/>
    <property type="match status" value="1"/>
</dbReference>
<organism evidence="3 4">
    <name type="scientific">Trifolium pratense</name>
    <name type="common">Red clover</name>
    <dbReference type="NCBI Taxonomy" id="57577"/>
    <lineage>
        <taxon>Eukaryota</taxon>
        <taxon>Viridiplantae</taxon>
        <taxon>Streptophyta</taxon>
        <taxon>Embryophyta</taxon>
        <taxon>Tracheophyta</taxon>
        <taxon>Spermatophyta</taxon>
        <taxon>Magnoliopsida</taxon>
        <taxon>eudicotyledons</taxon>
        <taxon>Gunneridae</taxon>
        <taxon>Pentapetalae</taxon>
        <taxon>rosids</taxon>
        <taxon>fabids</taxon>
        <taxon>Fabales</taxon>
        <taxon>Fabaceae</taxon>
        <taxon>Papilionoideae</taxon>
        <taxon>50 kb inversion clade</taxon>
        <taxon>NPAAA clade</taxon>
        <taxon>Hologalegina</taxon>
        <taxon>IRL clade</taxon>
        <taxon>Trifolieae</taxon>
        <taxon>Trifolium</taxon>
    </lineage>
</organism>
<dbReference type="GO" id="GO:0004523">
    <property type="term" value="F:RNA-DNA hybrid ribonuclease activity"/>
    <property type="evidence" value="ECO:0007669"/>
    <property type="project" value="InterPro"/>
</dbReference>
<feature type="domain" description="RNase H type-1" evidence="1">
    <location>
        <begin position="238"/>
        <end position="273"/>
    </location>
</feature>
<accession>A0A2K3M815</accession>
<feature type="non-terminal residue" evidence="3">
    <location>
        <position position="309"/>
    </location>
</feature>
<dbReference type="Pfam" id="PF13456">
    <property type="entry name" value="RVT_3"/>
    <property type="match status" value="1"/>
</dbReference>
<dbReference type="Pfam" id="PF13966">
    <property type="entry name" value="zf-RVT"/>
    <property type="match status" value="1"/>
</dbReference>
<comment type="caution">
    <text evidence="3">The sequence shown here is derived from an EMBL/GenBank/DDBJ whole genome shotgun (WGS) entry which is preliminary data.</text>
</comment>
<dbReference type="STRING" id="57577.A0A2K3M815"/>
<reference evidence="3 4" key="1">
    <citation type="journal article" date="2014" name="Am. J. Bot.">
        <title>Genome assembly and annotation for red clover (Trifolium pratense; Fabaceae).</title>
        <authorList>
            <person name="Istvanek J."/>
            <person name="Jaros M."/>
            <person name="Krenek A."/>
            <person name="Repkova J."/>
        </authorList>
    </citation>
    <scope>NUCLEOTIDE SEQUENCE [LARGE SCALE GENOMIC DNA]</scope>
    <source>
        <strain evidence="4">cv. Tatra</strain>
        <tissue evidence="3">Young leaves</tissue>
    </source>
</reference>
<name>A0A2K3M815_TRIPR</name>
<dbReference type="AlphaFoldDB" id="A0A2K3M815"/>